<geneLocation type="plasmid" evidence="1 2">
    <name>unnamed</name>
</geneLocation>
<protein>
    <submittedName>
        <fullName evidence="1">Uncharacterized protein</fullName>
    </submittedName>
</protein>
<evidence type="ECO:0000313" key="2">
    <source>
        <dbReference type="Proteomes" id="UP000279995"/>
    </source>
</evidence>
<evidence type="ECO:0000313" key="1">
    <source>
        <dbReference type="EMBL" id="AYM89000.1"/>
    </source>
</evidence>
<dbReference type="GeneID" id="39469415"/>
<proteinExistence type="predicted"/>
<sequence>MKMKEANFAYATAIQTGHDAPLISDFIGGIELLAVYINQRLQMGLPLNNSDMEMKEAIEYLYFHERKVKKLISEYSKRKECNDTSDENIGLYDEFIQSLERCLKLDTHK</sequence>
<gene>
    <name evidence="1" type="ORF">D9T18_20085</name>
</gene>
<dbReference type="AlphaFoldDB" id="A0AAD0U359"/>
<organism evidence="1 2">
    <name type="scientific">Pseudoalteromonas agarivorans</name>
    <dbReference type="NCBI Taxonomy" id="176102"/>
    <lineage>
        <taxon>Bacteria</taxon>
        <taxon>Pseudomonadati</taxon>
        <taxon>Pseudomonadota</taxon>
        <taxon>Gammaproteobacteria</taxon>
        <taxon>Alteromonadales</taxon>
        <taxon>Pseudoalteromonadaceae</taxon>
        <taxon>Pseudoalteromonas</taxon>
    </lineage>
</organism>
<accession>A0AAD0U359</accession>
<keyword evidence="1" id="KW-0614">Plasmid</keyword>
<reference evidence="1 2" key="1">
    <citation type="submission" date="2018-10" db="EMBL/GenBank/DDBJ databases">
        <title>Complete Genome Sequence and Transcriptomic Profiles of a Marine Bacterium, Pseudoalteromonas agarivorans Hao 2018.</title>
        <authorList>
            <person name="Hao L."/>
        </authorList>
    </citation>
    <scope>NUCLEOTIDE SEQUENCE [LARGE SCALE GENOMIC DNA]</scope>
    <source>
        <strain evidence="1 2">Hao 2018</strain>
        <plasmid evidence="1 2">unnamed</plasmid>
    </source>
</reference>
<dbReference type="Proteomes" id="UP000279995">
    <property type="component" value="Plasmid unnamed"/>
</dbReference>
<dbReference type="RefSeq" id="WP_121638692.1">
    <property type="nucleotide sequence ID" value="NZ_CP033067.1"/>
</dbReference>
<name>A0AAD0U359_9GAMM</name>
<dbReference type="EMBL" id="CP033067">
    <property type="protein sequence ID" value="AYM89000.1"/>
    <property type="molecule type" value="Genomic_DNA"/>
</dbReference>